<protein>
    <recommendedName>
        <fullName evidence="5 17">NADH-ubiquinone oxidoreductase chain 4</fullName>
        <ecNumber evidence="4 17">7.1.1.2</ecNumber>
    </recommendedName>
</protein>
<keyword evidence="15 17" id="KW-0472">Membrane</keyword>
<feature type="transmembrane region" description="Helical" evidence="17">
    <location>
        <begin position="382"/>
        <end position="404"/>
    </location>
</feature>
<evidence type="ECO:0000256" key="2">
    <source>
        <dbReference type="ARBA" id="ARBA00004225"/>
    </source>
</evidence>
<dbReference type="EC" id="7.1.1.2" evidence="4 17"/>
<evidence type="ECO:0000259" key="19">
    <source>
        <dbReference type="Pfam" id="PF01059"/>
    </source>
</evidence>
<feature type="transmembrane region" description="Helical" evidence="17">
    <location>
        <begin position="337"/>
        <end position="360"/>
    </location>
</feature>
<evidence type="ECO:0000256" key="12">
    <source>
        <dbReference type="ARBA" id="ARBA00023027"/>
    </source>
</evidence>
<comment type="similarity">
    <text evidence="3 17">Belongs to the complex I subunit 4 family.</text>
</comment>
<evidence type="ECO:0000256" key="5">
    <source>
        <dbReference type="ARBA" id="ARBA00021006"/>
    </source>
</evidence>
<dbReference type="GO" id="GO:0008137">
    <property type="term" value="F:NADH dehydrogenase (ubiquinone) activity"/>
    <property type="evidence" value="ECO:0007669"/>
    <property type="project" value="UniProtKB-UniRule"/>
</dbReference>
<evidence type="ECO:0000256" key="9">
    <source>
        <dbReference type="ARBA" id="ARBA00022967"/>
    </source>
</evidence>
<gene>
    <name evidence="20" type="primary">ND4</name>
</gene>
<dbReference type="InterPro" id="IPR000260">
    <property type="entry name" value="NADH4_N"/>
</dbReference>
<evidence type="ECO:0000256" key="8">
    <source>
        <dbReference type="ARBA" id="ARBA00022692"/>
    </source>
</evidence>
<evidence type="ECO:0000256" key="13">
    <source>
        <dbReference type="ARBA" id="ARBA00023075"/>
    </source>
</evidence>
<comment type="catalytic activity">
    <reaction evidence="16 17">
        <text>a ubiquinone + NADH + 5 H(+)(in) = a ubiquinol + NAD(+) + 4 H(+)(out)</text>
        <dbReference type="Rhea" id="RHEA:29091"/>
        <dbReference type="Rhea" id="RHEA-COMP:9565"/>
        <dbReference type="Rhea" id="RHEA-COMP:9566"/>
        <dbReference type="ChEBI" id="CHEBI:15378"/>
        <dbReference type="ChEBI" id="CHEBI:16389"/>
        <dbReference type="ChEBI" id="CHEBI:17976"/>
        <dbReference type="ChEBI" id="CHEBI:57540"/>
        <dbReference type="ChEBI" id="CHEBI:57945"/>
        <dbReference type="EC" id="7.1.1.2"/>
    </reaction>
</comment>
<keyword evidence="12 17" id="KW-0520">NAD</keyword>
<evidence type="ECO:0000256" key="7">
    <source>
        <dbReference type="ARBA" id="ARBA00022660"/>
    </source>
</evidence>
<comment type="function">
    <text evidence="17">Core subunit of the mitochondrial membrane respiratory chain NADH dehydrogenase (Complex I) which catalyzes electron transfer from NADH through the respiratory chain, using ubiquinone as an electron acceptor. Essential for the catalytic activity and assembly of complex I.</text>
</comment>
<sequence length="449" mass="51815">MMKILFLLTSALLIIPLSNFYFWLMGTFLLFSVIFFFMKNFILVDYVFCTSSFLNDSLTYSLVILSLWISALMLYSSYNIFSSNLNIVSFVFFVFVLCLILVLTFNSLNLLNFYFYFEVSLIPTLLIIFSWGYQPERLQAGIYFLFYTMTASLPLLIVLIYIFWVFGNLDFIMFYQVTFFYSSFFLFLSLTLAFLVKMPMFFVHLWLPKAHVEAPVSGSMILAGILLKLGGYGFYRILSLCLSSVLVFGSYIFGLSILGMMYVGFMCCRLNDLKALVAYSSVAHMALVICGVFSVTFWGFSGSLLMMLSHGLVSSGMFCVVNMFYERSSSRSLFMNKGLLTIFPACSLFIFLLLVANMAAPPSLNLMSEIFLMVSILKYDNLMLLFFPLGSYMGAVFTIFMFSFSQHGKTYFSNYSYMKFTFREFHILFIHIFPVNILILKSYYFFVLF</sequence>
<evidence type="ECO:0000256" key="1">
    <source>
        <dbReference type="ARBA" id="ARBA00003257"/>
    </source>
</evidence>
<keyword evidence="9" id="KW-1278">Translocase</keyword>
<dbReference type="PANTHER" id="PTHR43507:SF20">
    <property type="entry name" value="NADH-UBIQUINONE OXIDOREDUCTASE CHAIN 4"/>
    <property type="match status" value="1"/>
</dbReference>
<dbReference type="InterPro" id="IPR003918">
    <property type="entry name" value="NADH_UbQ_OxRdtase"/>
</dbReference>
<dbReference type="PANTHER" id="PTHR43507">
    <property type="entry name" value="NADH-UBIQUINONE OXIDOREDUCTASE CHAIN 4"/>
    <property type="match status" value="1"/>
</dbReference>
<feature type="transmembrane region" description="Helical" evidence="17">
    <location>
        <begin position="172"/>
        <end position="196"/>
    </location>
</feature>
<dbReference type="AlphaFoldDB" id="A0A6G6A4M7"/>
<dbReference type="GO" id="GO:0015990">
    <property type="term" value="P:electron transport coupled proton transport"/>
    <property type="evidence" value="ECO:0007669"/>
    <property type="project" value="TreeGrafter"/>
</dbReference>
<feature type="domain" description="NADH:ubiquinone oxidoreductase chain 4 N-terminal" evidence="19">
    <location>
        <begin position="1"/>
        <end position="104"/>
    </location>
</feature>
<dbReference type="InterPro" id="IPR001750">
    <property type="entry name" value="ND/Mrp_TM"/>
</dbReference>
<dbReference type="GO" id="GO:0042773">
    <property type="term" value="P:ATP synthesis coupled electron transport"/>
    <property type="evidence" value="ECO:0007669"/>
    <property type="project" value="InterPro"/>
</dbReference>
<feature type="transmembrane region" description="Helical" evidence="17">
    <location>
        <begin position="144"/>
        <end position="166"/>
    </location>
</feature>
<keyword evidence="13 17" id="KW-0830">Ubiquinone</keyword>
<feature type="domain" description="NADH:quinone oxidoreductase/Mrp antiporter transmembrane" evidence="18">
    <location>
        <begin position="107"/>
        <end position="388"/>
    </location>
</feature>
<evidence type="ECO:0000259" key="18">
    <source>
        <dbReference type="Pfam" id="PF00361"/>
    </source>
</evidence>
<comment type="function">
    <text evidence="1">Core subunit of the mitochondrial membrane respiratory chain NADH dehydrogenase (Complex I) that is believed to belong to the minimal assembly required for catalysis. Complex I functions in the transfer of electrons from NADH to the respiratory chain. The immediate electron acceptor for the enzyme is believed to be ubiquinone.</text>
</comment>
<keyword evidence="8 17" id="KW-0812">Transmembrane</keyword>
<keyword evidence="6 17" id="KW-0813">Transport</keyword>
<evidence type="ECO:0000256" key="16">
    <source>
        <dbReference type="ARBA" id="ARBA00049551"/>
    </source>
</evidence>
<dbReference type="Pfam" id="PF01059">
    <property type="entry name" value="Oxidored_q5_N"/>
    <property type="match status" value="1"/>
</dbReference>
<comment type="subcellular location">
    <subcellularLocation>
        <location evidence="2 17">Mitochondrion membrane</location>
        <topology evidence="2 17">Multi-pass membrane protein</topology>
    </subcellularLocation>
</comment>
<dbReference type="EMBL" id="MN480464">
    <property type="protein sequence ID" value="QID03255.1"/>
    <property type="molecule type" value="Genomic_DNA"/>
</dbReference>
<geneLocation type="mitochondrion" evidence="20"/>
<feature type="transmembrane region" description="Helical" evidence="17">
    <location>
        <begin position="216"/>
        <end position="238"/>
    </location>
</feature>
<evidence type="ECO:0000313" key="20">
    <source>
        <dbReference type="EMBL" id="QID03255.1"/>
    </source>
</evidence>
<evidence type="ECO:0000256" key="15">
    <source>
        <dbReference type="ARBA" id="ARBA00023136"/>
    </source>
</evidence>
<feature type="transmembrane region" description="Helical" evidence="17">
    <location>
        <begin position="87"/>
        <end position="107"/>
    </location>
</feature>
<feature type="transmembrane region" description="Helical" evidence="17">
    <location>
        <begin position="276"/>
        <end position="298"/>
    </location>
</feature>
<keyword evidence="7 17" id="KW-0679">Respiratory chain</keyword>
<feature type="transmembrane region" description="Helical" evidence="17">
    <location>
        <begin position="244"/>
        <end position="264"/>
    </location>
</feature>
<evidence type="ECO:0000256" key="4">
    <source>
        <dbReference type="ARBA" id="ARBA00012944"/>
    </source>
</evidence>
<evidence type="ECO:0000256" key="14">
    <source>
        <dbReference type="ARBA" id="ARBA00023128"/>
    </source>
</evidence>
<dbReference type="PRINTS" id="PR01437">
    <property type="entry name" value="NUOXDRDTASE4"/>
</dbReference>
<evidence type="ECO:0000256" key="17">
    <source>
        <dbReference type="RuleBase" id="RU003297"/>
    </source>
</evidence>
<dbReference type="GO" id="GO:0031966">
    <property type="term" value="C:mitochondrial membrane"/>
    <property type="evidence" value="ECO:0007669"/>
    <property type="project" value="UniProtKB-SubCell"/>
</dbReference>
<feature type="transmembrane region" description="Helical" evidence="17">
    <location>
        <begin position="113"/>
        <end position="132"/>
    </location>
</feature>
<keyword evidence="14 17" id="KW-0496">Mitochondrion</keyword>
<proteinExistence type="inferred from homology"/>
<evidence type="ECO:0000256" key="6">
    <source>
        <dbReference type="ARBA" id="ARBA00022448"/>
    </source>
</evidence>
<feature type="transmembrane region" description="Helical" evidence="17">
    <location>
        <begin position="58"/>
        <end position="75"/>
    </location>
</feature>
<feature type="transmembrane region" description="Helical" evidence="17">
    <location>
        <begin position="425"/>
        <end position="446"/>
    </location>
</feature>
<keyword evidence="11 17" id="KW-1133">Transmembrane helix</keyword>
<accession>A0A6G6A4M7</accession>
<dbReference type="GO" id="GO:0048039">
    <property type="term" value="F:ubiquinone binding"/>
    <property type="evidence" value="ECO:0007669"/>
    <property type="project" value="TreeGrafter"/>
</dbReference>
<evidence type="ECO:0000256" key="10">
    <source>
        <dbReference type="ARBA" id="ARBA00022982"/>
    </source>
</evidence>
<reference evidence="20" key="1">
    <citation type="journal article" date="2019" name="Mitochondrial DNA Part B Resour">
        <title>Characterization of the complete mitochondrial genome of Homidia socia (Collembola: Entomobryidae).</title>
        <authorList>
            <person name="Wu J."/>
            <person name="Chen K."/>
        </authorList>
    </citation>
    <scope>NUCLEOTIDE SEQUENCE</scope>
    <source>
        <strain evidence="20">TZ</strain>
        <tissue evidence="20">Whole body</tissue>
    </source>
</reference>
<keyword evidence="10 17" id="KW-0249">Electron transport</keyword>
<feature type="transmembrane region" description="Helical" evidence="17">
    <location>
        <begin position="12"/>
        <end position="38"/>
    </location>
</feature>
<name>A0A6G6A4M7_9HEXA</name>
<evidence type="ECO:0000256" key="3">
    <source>
        <dbReference type="ARBA" id="ARBA00009025"/>
    </source>
</evidence>
<feature type="transmembrane region" description="Helical" evidence="17">
    <location>
        <begin position="304"/>
        <end position="325"/>
    </location>
</feature>
<organism evidence="20">
    <name type="scientific">Homidia socia</name>
    <dbReference type="NCBI Taxonomy" id="301514"/>
    <lineage>
        <taxon>Eukaryota</taxon>
        <taxon>Metazoa</taxon>
        <taxon>Ecdysozoa</taxon>
        <taxon>Arthropoda</taxon>
        <taxon>Hexapoda</taxon>
        <taxon>Collembola</taxon>
        <taxon>Entomobryomorpha</taxon>
        <taxon>Entomobryoidea</taxon>
        <taxon>Entomobryidae</taxon>
        <taxon>Entomobryinae</taxon>
        <taxon>Homidia</taxon>
    </lineage>
</organism>
<evidence type="ECO:0000256" key="11">
    <source>
        <dbReference type="ARBA" id="ARBA00022989"/>
    </source>
</evidence>
<dbReference type="GO" id="GO:0003954">
    <property type="term" value="F:NADH dehydrogenase activity"/>
    <property type="evidence" value="ECO:0007669"/>
    <property type="project" value="TreeGrafter"/>
</dbReference>
<dbReference type="Pfam" id="PF00361">
    <property type="entry name" value="Proton_antipo_M"/>
    <property type="match status" value="1"/>
</dbReference>